<dbReference type="InterPro" id="IPR018485">
    <property type="entry name" value="FGGY_C"/>
</dbReference>
<proteinExistence type="predicted"/>
<dbReference type="KEGG" id="ail:FLP10_07350"/>
<dbReference type="Proteomes" id="UP000324678">
    <property type="component" value="Chromosome"/>
</dbReference>
<dbReference type="AlphaFoldDB" id="A0A5C1YHL0"/>
<dbReference type="Gene3D" id="3.30.420.40">
    <property type="match status" value="1"/>
</dbReference>
<dbReference type="OrthoDB" id="9782710at2"/>
<evidence type="ECO:0000313" key="2">
    <source>
        <dbReference type="EMBL" id="QEO14252.1"/>
    </source>
</evidence>
<dbReference type="Pfam" id="PF02782">
    <property type="entry name" value="FGGY_C"/>
    <property type="match status" value="1"/>
</dbReference>
<reference evidence="2 3" key="1">
    <citation type="submission" date="2019-09" db="EMBL/GenBank/DDBJ databases">
        <title>Genome sequencing of strain KACC 19306.</title>
        <authorList>
            <person name="Heo J."/>
            <person name="Kim S.-J."/>
            <person name="Kim J.-S."/>
            <person name="Hong S.-B."/>
            <person name="Kwon S.-W."/>
        </authorList>
    </citation>
    <scope>NUCLEOTIDE SEQUENCE [LARGE SCALE GENOMIC DNA]</scope>
    <source>
        <strain evidence="2 3">KACC 19306</strain>
    </source>
</reference>
<dbReference type="InterPro" id="IPR043129">
    <property type="entry name" value="ATPase_NBD"/>
</dbReference>
<evidence type="ECO:0000259" key="1">
    <source>
        <dbReference type="Pfam" id="PF02782"/>
    </source>
</evidence>
<gene>
    <name evidence="2" type="ORF">FLP10_07350</name>
</gene>
<keyword evidence="3" id="KW-1185">Reference proteome</keyword>
<sequence length="121" mass="13010">MERLCFDRLAQLGAPLSGRFSSSGGGTHSLLWNRVRASLLGRALALPESAEASLGMALLAAWGHSGAQRPAGGEASGLLEIARRMSRVRTVVDPEPALAARLEEHYGRFRAQLGEMGWMPR</sequence>
<evidence type="ECO:0000313" key="3">
    <source>
        <dbReference type="Proteomes" id="UP000324678"/>
    </source>
</evidence>
<protein>
    <recommendedName>
        <fullName evidence="1">Carbohydrate kinase FGGY C-terminal domain-containing protein</fullName>
    </recommendedName>
</protein>
<dbReference type="GO" id="GO:0005975">
    <property type="term" value="P:carbohydrate metabolic process"/>
    <property type="evidence" value="ECO:0007669"/>
    <property type="project" value="InterPro"/>
</dbReference>
<accession>A0A5C1YHL0</accession>
<dbReference type="EMBL" id="CP043505">
    <property type="protein sequence ID" value="QEO14252.1"/>
    <property type="molecule type" value="Genomic_DNA"/>
</dbReference>
<name>A0A5C1YHL0_9MICO</name>
<dbReference type="SUPFAM" id="SSF53067">
    <property type="entry name" value="Actin-like ATPase domain"/>
    <property type="match status" value="1"/>
</dbReference>
<feature type="domain" description="Carbohydrate kinase FGGY C-terminal" evidence="1">
    <location>
        <begin position="3"/>
        <end position="63"/>
    </location>
</feature>
<dbReference type="RefSeq" id="WP_149160273.1">
    <property type="nucleotide sequence ID" value="NZ_CP043505.1"/>
</dbReference>
<dbReference type="GO" id="GO:0016301">
    <property type="term" value="F:kinase activity"/>
    <property type="evidence" value="ECO:0007669"/>
    <property type="project" value="InterPro"/>
</dbReference>
<organism evidence="2 3">
    <name type="scientific">Agromyces intestinalis</name>
    <dbReference type="NCBI Taxonomy" id="2592652"/>
    <lineage>
        <taxon>Bacteria</taxon>
        <taxon>Bacillati</taxon>
        <taxon>Actinomycetota</taxon>
        <taxon>Actinomycetes</taxon>
        <taxon>Micrococcales</taxon>
        <taxon>Microbacteriaceae</taxon>
        <taxon>Agromyces</taxon>
    </lineage>
</organism>